<accession>A0AAE1FMG4</accession>
<organism evidence="1 2">
    <name type="scientific">Petrolisthes cinctipes</name>
    <name type="common">Flat porcelain crab</name>
    <dbReference type="NCBI Taxonomy" id="88211"/>
    <lineage>
        <taxon>Eukaryota</taxon>
        <taxon>Metazoa</taxon>
        <taxon>Ecdysozoa</taxon>
        <taxon>Arthropoda</taxon>
        <taxon>Crustacea</taxon>
        <taxon>Multicrustacea</taxon>
        <taxon>Malacostraca</taxon>
        <taxon>Eumalacostraca</taxon>
        <taxon>Eucarida</taxon>
        <taxon>Decapoda</taxon>
        <taxon>Pleocyemata</taxon>
        <taxon>Anomura</taxon>
        <taxon>Galatheoidea</taxon>
        <taxon>Porcellanidae</taxon>
        <taxon>Petrolisthes</taxon>
    </lineage>
</organism>
<dbReference type="EMBL" id="JAWQEG010001869">
    <property type="protein sequence ID" value="KAK3876125.1"/>
    <property type="molecule type" value="Genomic_DNA"/>
</dbReference>
<keyword evidence="2" id="KW-1185">Reference proteome</keyword>
<protein>
    <submittedName>
        <fullName evidence="1">Uncharacterized protein</fullName>
    </submittedName>
</protein>
<dbReference type="AlphaFoldDB" id="A0AAE1FMG4"/>
<evidence type="ECO:0000313" key="1">
    <source>
        <dbReference type="EMBL" id="KAK3876125.1"/>
    </source>
</evidence>
<proteinExistence type="predicted"/>
<evidence type="ECO:0000313" key="2">
    <source>
        <dbReference type="Proteomes" id="UP001286313"/>
    </source>
</evidence>
<gene>
    <name evidence="1" type="ORF">Pcinc_019054</name>
</gene>
<sequence>MVEVTWLAREYDVEIGGVRQVVSGVVRSAWSSAQEWTVAWREGTAQLKTVVAGLLKADGKGEEGEDGHFPPSVHQAADQLTHYIAKMRDSVRTLKDLVEQIQKVERMQCEASTSPLFSTLSVYHMVCVLEQVYENYQCETDVKVGACTPLPTNRCPDILNTCVTLWTHHTHLHTHHFPLKLLLRETQQL</sequence>
<comment type="caution">
    <text evidence="1">The sequence shown here is derived from an EMBL/GenBank/DDBJ whole genome shotgun (WGS) entry which is preliminary data.</text>
</comment>
<name>A0AAE1FMG4_PETCI</name>
<reference evidence="1" key="1">
    <citation type="submission" date="2023-10" db="EMBL/GenBank/DDBJ databases">
        <title>Genome assemblies of two species of porcelain crab, Petrolisthes cinctipes and Petrolisthes manimaculis (Anomura: Porcellanidae).</title>
        <authorList>
            <person name="Angst P."/>
        </authorList>
    </citation>
    <scope>NUCLEOTIDE SEQUENCE</scope>
    <source>
        <strain evidence="1">PB745_01</strain>
        <tissue evidence="1">Gill</tissue>
    </source>
</reference>
<dbReference type="Proteomes" id="UP001286313">
    <property type="component" value="Unassembled WGS sequence"/>
</dbReference>